<dbReference type="EMBL" id="CADEAL010000025">
    <property type="protein sequence ID" value="CAB1412890.1"/>
    <property type="molecule type" value="Genomic_DNA"/>
</dbReference>
<comment type="caution">
    <text evidence="2">The sequence shown here is derived from an EMBL/GenBank/DDBJ whole genome shotgun (WGS) entry which is preliminary data.</text>
</comment>
<dbReference type="AlphaFoldDB" id="A0A9N7Y0E2"/>
<evidence type="ECO:0000313" key="3">
    <source>
        <dbReference type="Proteomes" id="UP001153269"/>
    </source>
</evidence>
<sequence>MLCVRALAAALPHSGGASSELAADGRTAAGQKSRRLPKFPGVAKRLDSSAGRRAPAIIRASSPLACPPPSSSLLLLLTGGYTGGKKTNTDPQIGAVMEARVPLLTSDYASGSHLLSILSPPPPPDHLPLKYAYLRIQHLGCGPPGATADPSLTILMKHGPRGKRMGRRLVGVW</sequence>
<reference evidence="2" key="1">
    <citation type="submission" date="2020-03" db="EMBL/GenBank/DDBJ databases">
        <authorList>
            <person name="Weist P."/>
        </authorList>
    </citation>
    <scope>NUCLEOTIDE SEQUENCE</scope>
</reference>
<keyword evidence="3" id="KW-1185">Reference proteome</keyword>
<organism evidence="2 3">
    <name type="scientific">Pleuronectes platessa</name>
    <name type="common">European plaice</name>
    <dbReference type="NCBI Taxonomy" id="8262"/>
    <lineage>
        <taxon>Eukaryota</taxon>
        <taxon>Metazoa</taxon>
        <taxon>Chordata</taxon>
        <taxon>Craniata</taxon>
        <taxon>Vertebrata</taxon>
        <taxon>Euteleostomi</taxon>
        <taxon>Actinopterygii</taxon>
        <taxon>Neopterygii</taxon>
        <taxon>Teleostei</taxon>
        <taxon>Neoteleostei</taxon>
        <taxon>Acanthomorphata</taxon>
        <taxon>Carangaria</taxon>
        <taxon>Pleuronectiformes</taxon>
        <taxon>Pleuronectoidei</taxon>
        <taxon>Pleuronectidae</taxon>
        <taxon>Pleuronectes</taxon>
    </lineage>
</organism>
<protein>
    <submittedName>
        <fullName evidence="2">Uncharacterized protein</fullName>
    </submittedName>
</protein>
<feature type="region of interest" description="Disordered" evidence="1">
    <location>
        <begin position="15"/>
        <end position="34"/>
    </location>
</feature>
<gene>
    <name evidence="2" type="ORF">PLEPLA_LOCUS584</name>
</gene>
<proteinExistence type="predicted"/>
<accession>A0A9N7Y0E2</accession>
<dbReference type="Proteomes" id="UP001153269">
    <property type="component" value="Unassembled WGS sequence"/>
</dbReference>
<evidence type="ECO:0000256" key="1">
    <source>
        <dbReference type="SAM" id="MobiDB-lite"/>
    </source>
</evidence>
<evidence type="ECO:0000313" key="2">
    <source>
        <dbReference type="EMBL" id="CAB1412890.1"/>
    </source>
</evidence>
<name>A0A9N7Y0E2_PLEPL</name>